<name>A0A183TTQ3_SCHSO</name>
<dbReference type="WBParaSite" id="SSLN_0002058801-mRNA-1">
    <property type="protein sequence ID" value="SSLN_0002058801-mRNA-1"/>
    <property type="gene ID" value="SSLN_0002058801"/>
</dbReference>
<sequence length="194" mass="21897">MFWEGIELPPDIEDVRHKLICIFAKSTPLSDVLDDDYILQRRPSIAAEILSSDVPQLLDFLVSSEQGVISSSEQSKEPTETSKAHRMPFVDNLLSFLDTPETLNPLSASFFSKILINLLSVRAAEVSFIFLIHSFVTRIQFMQIFFTYEHIESSDFFPNILQHLDTSAISDLLVELAQQDNGQQHAVAKVIPNS</sequence>
<protein>
    <submittedName>
        <fullName evidence="3 5">Uncharacterized protein</fullName>
    </submittedName>
</protein>
<comment type="similarity">
    <text evidence="1">Belongs to the SAPS family.</text>
</comment>
<dbReference type="GO" id="GO:0005634">
    <property type="term" value="C:nucleus"/>
    <property type="evidence" value="ECO:0007669"/>
    <property type="project" value="TreeGrafter"/>
</dbReference>
<keyword evidence="4" id="KW-1185">Reference proteome</keyword>
<evidence type="ECO:0000256" key="1">
    <source>
        <dbReference type="ARBA" id="ARBA00006180"/>
    </source>
</evidence>
<dbReference type="PANTHER" id="PTHR12634:SF8">
    <property type="entry name" value="FIERY MOUNTAIN, ISOFORM D"/>
    <property type="match status" value="1"/>
</dbReference>
<dbReference type="OrthoDB" id="295029at2759"/>
<dbReference type="InterPro" id="IPR007587">
    <property type="entry name" value="SAPS"/>
</dbReference>
<dbReference type="EMBL" id="UYSU01049834">
    <property type="protein sequence ID" value="VDM06237.1"/>
    <property type="molecule type" value="Genomic_DNA"/>
</dbReference>
<dbReference type="GO" id="GO:0019903">
    <property type="term" value="F:protein phosphatase binding"/>
    <property type="evidence" value="ECO:0007669"/>
    <property type="project" value="InterPro"/>
</dbReference>
<dbReference type="PANTHER" id="PTHR12634">
    <property type="entry name" value="SIT4 YEAST -ASSOCIATING PROTEIN-RELATED"/>
    <property type="match status" value="1"/>
</dbReference>
<dbReference type="STRING" id="70667.A0A183TTQ3"/>
<keyword evidence="2" id="KW-0131">Cell cycle</keyword>
<gene>
    <name evidence="3" type="ORF">SSLN_LOCUS19851</name>
</gene>
<evidence type="ECO:0000313" key="4">
    <source>
        <dbReference type="Proteomes" id="UP000275846"/>
    </source>
</evidence>
<organism evidence="5">
    <name type="scientific">Schistocephalus solidus</name>
    <name type="common">Tapeworm</name>
    <dbReference type="NCBI Taxonomy" id="70667"/>
    <lineage>
        <taxon>Eukaryota</taxon>
        <taxon>Metazoa</taxon>
        <taxon>Spiralia</taxon>
        <taxon>Lophotrochozoa</taxon>
        <taxon>Platyhelminthes</taxon>
        <taxon>Cestoda</taxon>
        <taxon>Eucestoda</taxon>
        <taxon>Diphyllobothriidea</taxon>
        <taxon>Diphyllobothriidae</taxon>
        <taxon>Schistocephalus</taxon>
    </lineage>
</organism>
<dbReference type="AlphaFoldDB" id="A0A183TTQ3"/>
<evidence type="ECO:0000313" key="3">
    <source>
        <dbReference type="EMBL" id="VDM06237.1"/>
    </source>
</evidence>
<evidence type="ECO:0000256" key="2">
    <source>
        <dbReference type="ARBA" id="ARBA00023306"/>
    </source>
</evidence>
<dbReference type="GO" id="GO:0019888">
    <property type="term" value="F:protein phosphatase regulator activity"/>
    <property type="evidence" value="ECO:0007669"/>
    <property type="project" value="TreeGrafter"/>
</dbReference>
<accession>A0A183TTQ3</accession>
<proteinExistence type="inferred from homology"/>
<evidence type="ECO:0000313" key="5">
    <source>
        <dbReference type="WBParaSite" id="SSLN_0002058801-mRNA-1"/>
    </source>
</evidence>
<dbReference type="GO" id="GO:0005829">
    <property type="term" value="C:cytosol"/>
    <property type="evidence" value="ECO:0007669"/>
    <property type="project" value="TreeGrafter"/>
</dbReference>
<reference evidence="3 4" key="2">
    <citation type="submission" date="2018-11" db="EMBL/GenBank/DDBJ databases">
        <authorList>
            <consortium name="Pathogen Informatics"/>
        </authorList>
    </citation>
    <scope>NUCLEOTIDE SEQUENCE [LARGE SCALE GENOMIC DNA]</scope>
    <source>
        <strain evidence="3 4">NST_G2</strain>
    </source>
</reference>
<reference evidence="5" key="1">
    <citation type="submission" date="2016-06" db="UniProtKB">
        <authorList>
            <consortium name="WormBaseParasite"/>
        </authorList>
    </citation>
    <scope>IDENTIFICATION</scope>
</reference>
<dbReference type="Proteomes" id="UP000275846">
    <property type="component" value="Unassembled WGS sequence"/>
</dbReference>